<feature type="coiled-coil region" evidence="3">
    <location>
        <begin position="440"/>
        <end position="566"/>
    </location>
</feature>
<name>A0A8J7KRT2_9FIRM</name>
<dbReference type="RefSeq" id="WP_197659816.1">
    <property type="nucleotide sequence ID" value="NZ_JAEAGR010000001.1"/>
</dbReference>
<evidence type="ECO:0008006" key="6">
    <source>
        <dbReference type="Google" id="ProtNLM"/>
    </source>
</evidence>
<dbReference type="EMBL" id="JAEAGR010000001">
    <property type="protein sequence ID" value="MBH1939606.1"/>
    <property type="molecule type" value="Genomic_DNA"/>
</dbReference>
<sequence>MIHRIKTLLRNEYRKTLVNNGSNKKSSVSHVAGKMLILFFAIMLIFTVLSRAAASITVTQVMVDNPRRNKLTYDFTRIGQIIKAEELCINVAPGYRIDKIYVSPGVPVSKNTLLFRYSEEDIKNKYSILETEIAKLKLQIRREQLSQAANIAETTGGVLLSLKQAKSNLEVANMNLEAAERDYEDSYHKTREELLEDKKKEYALAIKNQETMLRLQEKQLILSLRAVEDAKTALSQARELKEHIKHLIESYQKAVISEDKFSLFHAEEAIFQAYYGGEDAYTEHKDAVLTLALTVEGDNDSLLFLQYIISYYDDLQSTANEELQRAVKSTDPIIHSEDNIRRLTENYNYARQNYIAKQKEYEAEIINLEKVLTASGNELRKLRKQDNKLRDYLLAFQLSVLASNDGADYEFDYKSDSETAWMDLYYFLLGDNSKAIEKDITSKELALTRAKEDYEALKKESEIEKADLSEELKELERVIQRMEDGSFDYQELMVGKKQAVKSAKEAVRVAKQAVETMELQYETAKQNDADRLRLYEKSKQISELNMQGYQIDLEQKEKELEAINQLLECSGEVTSSYEGILLSVGLEEGMTTSGEELIKIGVGDYWFKADFDREKAVNVAVGDDVKVAIAGENEGMEVDIISVTTNGNGVTELKTSLPKGDYYLGQKAELQITGQSEIYDLCIPIQALREDNTGHYVLVTREQEGILGTEMIADRISVEVLDKNNYTVAVDGALSRNSNVITDSSKYIRAGDKVRIK</sequence>
<dbReference type="InterPro" id="IPR050465">
    <property type="entry name" value="UPF0194_transport"/>
</dbReference>
<evidence type="ECO:0000313" key="5">
    <source>
        <dbReference type="Proteomes" id="UP000623269"/>
    </source>
</evidence>
<feature type="coiled-coil region" evidence="3">
    <location>
        <begin position="119"/>
        <end position="189"/>
    </location>
</feature>
<comment type="caution">
    <text evidence="4">The sequence shown here is derived from an EMBL/GenBank/DDBJ whole genome shotgun (WGS) entry which is preliminary data.</text>
</comment>
<feature type="coiled-coil region" evidence="3">
    <location>
        <begin position="351"/>
        <end position="385"/>
    </location>
</feature>
<evidence type="ECO:0000256" key="3">
    <source>
        <dbReference type="SAM" id="Coils"/>
    </source>
</evidence>
<protein>
    <recommendedName>
        <fullName evidence="6">HlyD family secretion protein</fullName>
    </recommendedName>
</protein>
<accession>A0A8J7KRT2</accession>
<evidence type="ECO:0000313" key="4">
    <source>
        <dbReference type="EMBL" id="MBH1939606.1"/>
    </source>
</evidence>
<dbReference type="Gene3D" id="2.40.420.20">
    <property type="match status" value="1"/>
</dbReference>
<evidence type="ECO:0000256" key="1">
    <source>
        <dbReference type="ARBA" id="ARBA00004196"/>
    </source>
</evidence>
<keyword evidence="2 3" id="KW-0175">Coiled coil</keyword>
<dbReference type="GO" id="GO:0030313">
    <property type="term" value="C:cell envelope"/>
    <property type="evidence" value="ECO:0007669"/>
    <property type="project" value="UniProtKB-SubCell"/>
</dbReference>
<gene>
    <name evidence="4" type="ORF">I5677_01705</name>
</gene>
<keyword evidence="5" id="KW-1185">Reference proteome</keyword>
<proteinExistence type="predicted"/>
<dbReference type="Proteomes" id="UP000623269">
    <property type="component" value="Unassembled WGS sequence"/>
</dbReference>
<comment type="subcellular location">
    <subcellularLocation>
        <location evidence="1">Cell envelope</location>
    </subcellularLocation>
</comment>
<reference evidence="4" key="1">
    <citation type="submission" date="2020-12" db="EMBL/GenBank/DDBJ databases">
        <title>M. sibirica DSM 26468T genome.</title>
        <authorList>
            <person name="Thieme N."/>
            <person name="Rettenmaier R."/>
            <person name="Zverlov V."/>
            <person name="Liebl W."/>
        </authorList>
    </citation>
    <scope>NUCLEOTIDE SEQUENCE</scope>
    <source>
        <strain evidence="4">DSM 26468</strain>
    </source>
</reference>
<dbReference type="AlphaFoldDB" id="A0A8J7KRT2"/>
<dbReference type="PANTHER" id="PTHR32347">
    <property type="entry name" value="EFFLUX SYSTEM COMPONENT YKNX-RELATED"/>
    <property type="match status" value="1"/>
</dbReference>
<organism evidence="4 5">
    <name type="scientific">Mobilitalea sibirica</name>
    <dbReference type="NCBI Taxonomy" id="1462919"/>
    <lineage>
        <taxon>Bacteria</taxon>
        <taxon>Bacillati</taxon>
        <taxon>Bacillota</taxon>
        <taxon>Clostridia</taxon>
        <taxon>Lachnospirales</taxon>
        <taxon>Lachnospiraceae</taxon>
        <taxon>Mobilitalea</taxon>
    </lineage>
</organism>
<evidence type="ECO:0000256" key="2">
    <source>
        <dbReference type="ARBA" id="ARBA00023054"/>
    </source>
</evidence>